<dbReference type="Pfam" id="PF11268">
    <property type="entry name" value="DUF3071"/>
    <property type="match status" value="1"/>
</dbReference>
<evidence type="ECO:0000313" key="4">
    <source>
        <dbReference type="Proteomes" id="UP001595699"/>
    </source>
</evidence>
<name>A0ABV7YP13_9ACTN</name>
<dbReference type="Proteomes" id="UP001595699">
    <property type="component" value="Unassembled WGS sequence"/>
</dbReference>
<proteinExistence type="predicted"/>
<sequence length="361" mass="39354">MRDIKLVRLSEDGTHLVLTHEGTGEEYALRVDDRLRGAVVSDRARQGQLEEEAESRLRPKEIQARLRSGESSETIAAAAGVPIERILRYAGPVLAEREYIAEQARKCALRRHAGEGSGQVLEDAVVDRLSARGPGRVSPVWDAWRTDDGRWAIAVSYAIEDESHQAVFSFDPLGRVVMPADDDARWLAGEPGALEGPTARTPRDGHRLRLAPVPEPAPASDEETEAEFVAEADLDADDGEDTVDLRGLSVRAVEPDLDPDEVAELDDPPVREARPVAPVPSPPPSRPQPHAQPRPQNRPQRRQGPKPTPPAQAPAEAPAAEAANGTEQRRPTKRSRGSRRATVPSWDEILFGGSGGGRRER</sequence>
<accession>A0ABV7YP13</accession>
<evidence type="ECO:0000256" key="1">
    <source>
        <dbReference type="SAM" id="MobiDB-lite"/>
    </source>
</evidence>
<reference evidence="4" key="1">
    <citation type="journal article" date="2019" name="Int. J. Syst. Evol. Microbiol.">
        <title>The Global Catalogue of Microorganisms (GCM) 10K type strain sequencing project: providing services to taxonomists for standard genome sequencing and annotation.</title>
        <authorList>
            <consortium name="The Broad Institute Genomics Platform"/>
            <consortium name="The Broad Institute Genome Sequencing Center for Infectious Disease"/>
            <person name="Wu L."/>
            <person name="Ma J."/>
        </authorList>
    </citation>
    <scope>NUCLEOTIDE SEQUENCE [LARGE SCALE GENOMIC DNA]</scope>
    <source>
        <strain evidence="4">CGMCC 4.7241</strain>
    </source>
</reference>
<protein>
    <submittedName>
        <fullName evidence="3">Septation protein SepH</fullName>
    </submittedName>
</protein>
<organism evidence="3 4">
    <name type="scientific">Tenggerimyces flavus</name>
    <dbReference type="NCBI Taxonomy" id="1708749"/>
    <lineage>
        <taxon>Bacteria</taxon>
        <taxon>Bacillati</taxon>
        <taxon>Actinomycetota</taxon>
        <taxon>Actinomycetes</taxon>
        <taxon>Propionibacteriales</taxon>
        <taxon>Nocardioidaceae</taxon>
        <taxon>Tenggerimyces</taxon>
    </lineage>
</organism>
<comment type="caution">
    <text evidence="3">The sequence shown here is derived from an EMBL/GenBank/DDBJ whole genome shotgun (WGS) entry which is preliminary data.</text>
</comment>
<feature type="domain" description="DUF3071" evidence="2">
    <location>
        <begin position="1"/>
        <end position="170"/>
    </location>
</feature>
<evidence type="ECO:0000313" key="3">
    <source>
        <dbReference type="EMBL" id="MFC3766758.1"/>
    </source>
</evidence>
<feature type="compositionally biased region" description="Gly residues" evidence="1">
    <location>
        <begin position="352"/>
        <end position="361"/>
    </location>
</feature>
<gene>
    <name evidence="3" type="primary">sepH</name>
    <name evidence="3" type="ORF">ACFOUW_38435</name>
</gene>
<feature type="compositionally biased region" description="Low complexity" evidence="1">
    <location>
        <begin position="313"/>
        <end position="323"/>
    </location>
</feature>
<feature type="region of interest" description="Disordered" evidence="1">
    <location>
        <begin position="188"/>
        <end position="226"/>
    </location>
</feature>
<dbReference type="NCBIfam" id="NF040712">
    <property type="entry name" value="SepH"/>
    <property type="match status" value="1"/>
</dbReference>
<evidence type="ECO:0000259" key="2">
    <source>
        <dbReference type="Pfam" id="PF11268"/>
    </source>
</evidence>
<feature type="region of interest" description="Disordered" evidence="1">
    <location>
        <begin position="249"/>
        <end position="361"/>
    </location>
</feature>
<keyword evidence="4" id="KW-1185">Reference proteome</keyword>
<dbReference type="EMBL" id="JBHRZH010000058">
    <property type="protein sequence ID" value="MFC3766758.1"/>
    <property type="molecule type" value="Genomic_DNA"/>
</dbReference>
<feature type="compositionally biased region" description="Acidic residues" evidence="1">
    <location>
        <begin position="255"/>
        <end position="267"/>
    </location>
</feature>
<dbReference type="RefSeq" id="WP_205119450.1">
    <property type="nucleotide sequence ID" value="NZ_JAFBCM010000001.1"/>
</dbReference>
<dbReference type="InterPro" id="IPR047682">
    <property type="entry name" value="SepH-like"/>
</dbReference>
<dbReference type="InterPro" id="IPR021421">
    <property type="entry name" value="DUF3071"/>
</dbReference>
<feature type="compositionally biased region" description="Pro residues" evidence="1">
    <location>
        <begin position="277"/>
        <end position="292"/>
    </location>
</feature>